<dbReference type="AlphaFoldDB" id="A0A561BGJ8"/>
<name>A0A561BGJ8_9BURK</name>
<proteinExistence type="predicted"/>
<dbReference type="RefSeq" id="WP_186454221.1">
    <property type="nucleotide sequence ID" value="NZ_VIVL01000008.1"/>
</dbReference>
<evidence type="ECO:0000313" key="3">
    <source>
        <dbReference type="Proteomes" id="UP000319722"/>
    </source>
</evidence>
<dbReference type="EMBL" id="VIVL01000008">
    <property type="protein sequence ID" value="TWD77997.1"/>
    <property type="molecule type" value="Genomic_DNA"/>
</dbReference>
<reference evidence="2 3" key="1">
    <citation type="submission" date="2019-06" db="EMBL/GenBank/DDBJ databases">
        <title>Sorghum-associated microbial communities from plants grown in Nebraska, USA.</title>
        <authorList>
            <person name="Schachtman D."/>
        </authorList>
    </citation>
    <scope>NUCLEOTIDE SEQUENCE [LARGE SCALE GENOMIC DNA]</scope>
    <source>
        <strain evidence="2 3">T529</strain>
    </source>
</reference>
<feature type="region of interest" description="Disordered" evidence="1">
    <location>
        <begin position="105"/>
        <end position="133"/>
    </location>
</feature>
<dbReference type="Proteomes" id="UP000319722">
    <property type="component" value="Unassembled WGS sequence"/>
</dbReference>
<comment type="caution">
    <text evidence="2">The sequence shown here is derived from an EMBL/GenBank/DDBJ whole genome shotgun (WGS) entry which is preliminary data.</text>
</comment>
<dbReference type="Pfam" id="PF19659">
    <property type="entry name" value="DUF6162"/>
    <property type="match status" value="2"/>
</dbReference>
<organism evidence="2 3">
    <name type="scientific">Variovorax beijingensis</name>
    <dbReference type="NCBI Taxonomy" id="2496117"/>
    <lineage>
        <taxon>Bacteria</taxon>
        <taxon>Pseudomonadati</taxon>
        <taxon>Pseudomonadota</taxon>
        <taxon>Betaproteobacteria</taxon>
        <taxon>Burkholderiales</taxon>
        <taxon>Comamonadaceae</taxon>
        <taxon>Variovorax</taxon>
    </lineage>
</organism>
<dbReference type="InterPro" id="IPR046160">
    <property type="entry name" value="DUF6162"/>
</dbReference>
<accession>A0A561BGJ8</accession>
<protein>
    <submittedName>
        <fullName evidence="2">Uncharacterized protein</fullName>
    </submittedName>
</protein>
<gene>
    <name evidence="2" type="ORF">FB547_10852</name>
</gene>
<evidence type="ECO:0000256" key="1">
    <source>
        <dbReference type="SAM" id="MobiDB-lite"/>
    </source>
</evidence>
<sequence length="216" mass="23175">MMPLLFVAMVGSLAGYVLLRPAHPAPPKPLSWQIRSFDGLGPADQAIHGALLPASEEIIWFNNDTGGWITLADAQRTLLPPFYQDTFWKANGEVHWQLILPGAHQPHASQPGAESGHRETPAAAAPNAVSEGTQGQGATVYYGSAGKAPAQSAYLLVIGHAHAGVMWANQATIWIHPDALAPYPEIVKPEALVAKGWRQVIAYNGASEVERIKEAR</sequence>
<evidence type="ECO:0000313" key="2">
    <source>
        <dbReference type="EMBL" id="TWD77997.1"/>
    </source>
</evidence>